<dbReference type="AlphaFoldDB" id="A0A5C5VLN5"/>
<keyword evidence="8" id="KW-0966">Cell projection</keyword>
<comment type="subcellular location">
    <subcellularLocation>
        <location evidence="1">Cell membrane</location>
        <topology evidence="1">Multi-pass membrane protein</topology>
    </subcellularLocation>
</comment>
<proteinExistence type="inferred from homology"/>
<evidence type="ECO:0000313" key="8">
    <source>
        <dbReference type="EMBL" id="TWT39428.1"/>
    </source>
</evidence>
<dbReference type="GO" id="GO:0009306">
    <property type="term" value="P:protein secretion"/>
    <property type="evidence" value="ECO:0007669"/>
    <property type="project" value="InterPro"/>
</dbReference>
<feature type="transmembrane region" description="Helical" evidence="7">
    <location>
        <begin position="51"/>
        <end position="70"/>
    </location>
</feature>
<dbReference type="RefSeq" id="WP_146429598.1">
    <property type="nucleotide sequence ID" value="NZ_SJPF01000001.1"/>
</dbReference>
<name>A0A5C5VLN5_9BACT</name>
<evidence type="ECO:0000256" key="7">
    <source>
        <dbReference type="SAM" id="Phobius"/>
    </source>
</evidence>
<evidence type="ECO:0000313" key="9">
    <source>
        <dbReference type="Proteomes" id="UP000318878"/>
    </source>
</evidence>
<evidence type="ECO:0000256" key="1">
    <source>
        <dbReference type="ARBA" id="ARBA00004651"/>
    </source>
</evidence>
<comment type="caution">
    <text evidence="8">The sequence shown here is derived from an EMBL/GenBank/DDBJ whole genome shotgun (WGS) entry which is preliminary data.</text>
</comment>
<dbReference type="Proteomes" id="UP000318878">
    <property type="component" value="Unassembled WGS sequence"/>
</dbReference>
<keyword evidence="4 7" id="KW-0812">Transmembrane</keyword>
<gene>
    <name evidence="8" type="primary">fliQ</name>
    <name evidence="8" type="ORF">Enr8_11270</name>
</gene>
<evidence type="ECO:0000256" key="3">
    <source>
        <dbReference type="ARBA" id="ARBA00022475"/>
    </source>
</evidence>
<protein>
    <submittedName>
        <fullName evidence="8">Flagellar biosynthetic protein FliQ</fullName>
    </submittedName>
</protein>
<accession>A0A5C5VLN5</accession>
<keyword evidence="5 7" id="KW-1133">Transmembrane helix</keyword>
<dbReference type="PIRSF" id="PIRSF004669">
    <property type="entry name" value="FliQ"/>
    <property type="match status" value="1"/>
</dbReference>
<sequence length="91" mass="9861">MDVTTTVDLTREAMLVALWISAPALLVGMLVGLAIGLLQALTQIQDQTVSFVPKLLAMAAAMLLALPWVLERLMIYTETLVTHIPDRIMGG</sequence>
<dbReference type="Pfam" id="PF01313">
    <property type="entry name" value="Bac_export_3"/>
    <property type="match status" value="1"/>
</dbReference>
<dbReference type="GO" id="GO:0005886">
    <property type="term" value="C:plasma membrane"/>
    <property type="evidence" value="ECO:0007669"/>
    <property type="project" value="UniProtKB-SubCell"/>
</dbReference>
<dbReference type="PRINTS" id="PR00952">
    <property type="entry name" value="TYPE3IMQPROT"/>
</dbReference>
<evidence type="ECO:0000256" key="6">
    <source>
        <dbReference type="ARBA" id="ARBA00023136"/>
    </source>
</evidence>
<keyword evidence="9" id="KW-1185">Reference proteome</keyword>
<keyword evidence="3" id="KW-1003">Cell membrane</keyword>
<dbReference type="EMBL" id="SJPF01000001">
    <property type="protein sequence ID" value="TWT39428.1"/>
    <property type="molecule type" value="Genomic_DNA"/>
</dbReference>
<keyword evidence="6 7" id="KW-0472">Membrane</keyword>
<evidence type="ECO:0000256" key="4">
    <source>
        <dbReference type="ARBA" id="ARBA00022692"/>
    </source>
</evidence>
<evidence type="ECO:0000256" key="2">
    <source>
        <dbReference type="ARBA" id="ARBA00006156"/>
    </source>
</evidence>
<dbReference type="OrthoDB" id="9806440at2"/>
<feature type="transmembrane region" description="Helical" evidence="7">
    <location>
        <begin position="16"/>
        <end position="39"/>
    </location>
</feature>
<organism evidence="8 9">
    <name type="scientific">Blastopirellula retiformator</name>
    <dbReference type="NCBI Taxonomy" id="2527970"/>
    <lineage>
        <taxon>Bacteria</taxon>
        <taxon>Pseudomonadati</taxon>
        <taxon>Planctomycetota</taxon>
        <taxon>Planctomycetia</taxon>
        <taxon>Pirellulales</taxon>
        <taxon>Pirellulaceae</taxon>
        <taxon>Blastopirellula</taxon>
    </lineage>
</organism>
<keyword evidence="8" id="KW-0969">Cilium</keyword>
<dbReference type="PANTHER" id="PTHR34040:SF2">
    <property type="entry name" value="FLAGELLAR BIOSYNTHETIC PROTEIN FLIQ"/>
    <property type="match status" value="1"/>
</dbReference>
<reference evidence="8 9" key="1">
    <citation type="submission" date="2019-02" db="EMBL/GenBank/DDBJ databases">
        <title>Deep-cultivation of Planctomycetes and their phenomic and genomic characterization uncovers novel biology.</title>
        <authorList>
            <person name="Wiegand S."/>
            <person name="Jogler M."/>
            <person name="Boedeker C."/>
            <person name="Pinto D."/>
            <person name="Vollmers J."/>
            <person name="Rivas-Marin E."/>
            <person name="Kohn T."/>
            <person name="Peeters S.H."/>
            <person name="Heuer A."/>
            <person name="Rast P."/>
            <person name="Oberbeckmann S."/>
            <person name="Bunk B."/>
            <person name="Jeske O."/>
            <person name="Meyerdierks A."/>
            <person name="Storesund J.E."/>
            <person name="Kallscheuer N."/>
            <person name="Luecker S."/>
            <person name="Lage O.M."/>
            <person name="Pohl T."/>
            <person name="Merkel B.J."/>
            <person name="Hornburger P."/>
            <person name="Mueller R.-W."/>
            <person name="Bruemmer F."/>
            <person name="Labrenz M."/>
            <person name="Spormann A.M."/>
            <person name="Op Den Camp H."/>
            <person name="Overmann J."/>
            <person name="Amann R."/>
            <person name="Jetten M.S.M."/>
            <person name="Mascher T."/>
            <person name="Medema M.H."/>
            <person name="Devos D.P."/>
            <person name="Kaster A.-K."/>
            <person name="Ovreas L."/>
            <person name="Rohde M."/>
            <person name="Galperin M.Y."/>
            <person name="Jogler C."/>
        </authorList>
    </citation>
    <scope>NUCLEOTIDE SEQUENCE [LARGE SCALE GENOMIC DNA]</scope>
    <source>
        <strain evidence="8 9">Enr8</strain>
    </source>
</reference>
<dbReference type="InterPro" id="IPR002191">
    <property type="entry name" value="Bac_export_3"/>
</dbReference>
<evidence type="ECO:0000256" key="5">
    <source>
        <dbReference type="ARBA" id="ARBA00022989"/>
    </source>
</evidence>
<dbReference type="PANTHER" id="PTHR34040">
    <property type="entry name" value="FLAGELLAR BIOSYNTHETIC PROTEIN FLIQ"/>
    <property type="match status" value="1"/>
</dbReference>
<keyword evidence="8" id="KW-0282">Flagellum</keyword>
<comment type="similarity">
    <text evidence="2">Belongs to the FliQ/MopD/SpaQ family.</text>
</comment>